<feature type="domain" description="XdhC- CoxI" evidence="1">
    <location>
        <begin position="15"/>
        <end position="80"/>
    </location>
</feature>
<dbReference type="Proteomes" id="UP001589733">
    <property type="component" value="Unassembled WGS sequence"/>
</dbReference>
<evidence type="ECO:0000313" key="3">
    <source>
        <dbReference type="EMBL" id="MFB9992652.1"/>
    </source>
</evidence>
<evidence type="ECO:0000259" key="2">
    <source>
        <dbReference type="Pfam" id="PF13478"/>
    </source>
</evidence>
<dbReference type="Gene3D" id="3.40.50.720">
    <property type="entry name" value="NAD(P)-binding Rossmann-like Domain"/>
    <property type="match status" value="1"/>
</dbReference>
<feature type="domain" description="XdhC Rossmann" evidence="2">
    <location>
        <begin position="190"/>
        <end position="332"/>
    </location>
</feature>
<name>A0ABV6AYT0_9DEIO</name>
<dbReference type="Pfam" id="PF13478">
    <property type="entry name" value="XdhC_C"/>
    <property type="match status" value="1"/>
</dbReference>
<dbReference type="Pfam" id="PF02625">
    <property type="entry name" value="XdhC_CoxI"/>
    <property type="match status" value="1"/>
</dbReference>
<dbReference type="PANTHER" id="PTHR30388">
    <property type="entry name" value="ALDEHYDE OXIDOREDUCTASE MOLYBDENUM COFACTOR ASSEMBLY PROTEIN"/>
    <property type="match status" value="1"/>
</dbReference>
<gene>
    <name evidence="3" type="ORF">ACFFLM_11805</name>
</gene>
<dbReference type="PANTHER" id="PTHR30388:SF4">
    <property type="entry name" value="MOLYBDENUM COFACTOR INSERTION CHAPERONE PAOD"/>
    <property type="match status" value="1"/>
</dbReference>
<dbReference type="EMBL" id="JBHLYR010000033">
    <property type="protein sequence ID" value="MFB9992652.1"/>
    <property type="molecule type" value="Genomic_DNA"/>
</dbReference>
<protein>
    <submittedName>
        <fullName evidence="3">XdhC family protein</fullName>
    </submittedName>
</protein>
<keyword evidence="4" id="KW-1185">Reference proteome</keyword>
<evidence type="ECO:0000259" key="1">
    <source>
        <dbReference type="Pfam" id="PF02625"/>
    </source>
</evidence>
<evidence type="ECO:0000313" key="4">
    <source>
        <dbReference type="Proteomes" id="UP001589733"/>
    </source>
</evidence>
<proteinExistence type="predicted"/>
<dbReference type="InterPro" id="IPR027051">
    <property type="entry name" value="XdhC_Rossmann_dom"/>
</dbReference>
<comment type="caution">
    <text evidence="3">The sequence shown here is derived from an EMBL/GenBank/DDBJ whole genome shotgun (WGS) entry which is preliminary data.</text>
</comment>
<accession>A0ABV6AYT0</accession>
<dbReference type="RefSeq" id="WP_380009970.1">
    <property type="nucleotide sequence ID" value="NZ_JBHLYR010000033.1"/>
</dbReference>
<organism evidence="3 4">
    <name type="scientific">Deinococcus oregonensis</name>
    <dbReference type="NCBI Taxonomy" id="1805970"/>
    <lineage>
        <taxon>Bacteria</taxon>
        <taxon>Thermotogati</taxon>
        <taxon>Deinococcota</taxon>
        <taxon>Deinococci</taxon>
        <taxon>Deinococcales</taxon>
        <taxon>Deinococcaceae</taxon>
        <taxon>Deinococcus</taxon>
    </lineage>
</organism>
<dbReference type="InterPro" id="IPR003777">
    <property type="entry name" value="XdhC_CoxI"/>
</dbReference>
<dbReference type="InterPro" id="IPR052698">
    <property type="entry name" value="MoCofactor_Util/Proc"/>
</dbReference>
<reference evidence="3 4" key="1">
    <citation type="submission" date="2024-09" db="EMBL/GenBank/DDBJ databases">
        <authorList>
            <person name="Sun Q."/>
            <person name="Mori K."/>
        </authorList>
    </citation>
    <scope>NUCLEOTIDE SEQUENCE [LARGE SCALE GENOMIC DNA]</scope>
    <source>
        <strain evidence="3 4">JCM 13503</strain>
    </source>
</reference>
<sequence>MERQEILKGLHATRTNGEQAALATVVNVIGSAYRREGTTMLVREDGSYTCMVSGGCLEPEIVYLGQQVMTSGRSVLQRYNLDEERMFGLGIGCAGEMDLYIEPATNNPILARWHQSWRDFELSALITRLDGSGARTFVTPEQVLGTLGAAQESAISQARKCLAQAHPRSGMIDLNGVLHFLNVNLPPPELLLFGAAQDSVAVARLAGLAGFRVRVADMRAALLTPARFPGAELHPVLPEHVGALPIHSHTFVVVMNHHFLLDLTCLRHALRSNAPYIGLLGPRSRLDKLALSARDDQAPFAPQDLARIHNPIGLALGAENTDEVALSVVGELLARTRGFDGGFLDGHSGKIHTPRLQLSPLASD</sequence>